<sequence length="122" mass="13609">MKSFKEFNAELNARPVLDEIILTKDGKIFELFEDRKWISGRFDRNIGIDQPASGAGQVHAHVYGRKNNELVVVNFDGTASHGVKGKLSDKDADALRARGFKIRSGNLVEWLVVKSPPKLLFG</sequence>
<dbReference type="AlphaFoldDB" id="A0A1C3WGI6"/>
<dbReference type="Proteomes" id="UP000199205">
    <property type="component" value="Unassembled WGS sequence"/>
</dbReference>
<protein>
    <submittedName>
        <fullName evidence="1">Uncharacterized protein</fullName>
    </submittedName>
</protein>
<gene>
    <name evidence="1" type="ORF">GA0061101_111124</name>
</gene>
<dbReference type="GeneID" id="32525433"/>
<accession>A0A1C3WGI6</accession>
<dbReference type="RefSeq" id="WP_028753531.1">
    <property type="nucleotide sequence ID" value="NZ_FMAF01000011.1"/>
</dbReference>
<evidence type="ECO:0000313" key="1">
    <source>
        <dbReference type="EMBL" id="SCB39167.1"/>
    </source>
</evidence>
<name>A0A1C3WGI6_9HYPH</name>
<dbReference type="OrthoDB" id="8453359at2"/>
<dbReference type="EMBL" id="FMAF01000011">
    <property type="protein sequence ID" value="SCB39167.1"/>
    <property type="molecule type" value="Genomic_DNA"/>
</dbReference>
<organism evidence="1 2">
    <name type="scientific">Rhizobium lusitanum</name>
    <dbReference type="NCBI Taxonomy" id="293958"/>
    <lineage>
        <taxon>Bacteria</taxon>
        <taxon>Pseudomonadati</taxon>
        <taxon>Pseudomonadota</taxon>
        <taxon>Alphaproteobacteria</taxon>
        <taxon>Hyphomicrobiales</taxon>
        <taxon>Rhizobiaceae</taxon>
        <taxon>Rhizobium/Agrobacterium group</taxon>
        <taxon>Rhizobium</taxon>
    </lineage>
</organism>
<evidence type="ECO:0000313" key="2">
    <source>
        <dbReference type="Proteomes" id="UP000199205"/>
    </source>
</evidence>
<proteinExistence type="predicted"/>
<reference evidence="1 2" key="1">
    <citation type="submission" date="2016-08" db="EMBL/GenBank/DDBJ databases">
        <authorList>
            <person name="Seilhamer J.J."/>
        </authorList>
    </citation>
    <scope>NUCLEOTIDE SEQUENCE [LARGE SCALE GENOMIC DNA]</scope>
    <source>
        <strain evidence="1 2">P1-7</strain>
    </source>
</reference>